<feature type="signal peptide" evidence="1">
    <location>
        <begin position="1"/>
        <end position="28"/>
    </location>
</feature>
<organism evidence="3 4">
    <name type="scientific">Lachnotalea glycerini</name>
    <dbReference type="NCBI Taxonomy" id="1763509"/>
    <lineage>
        <taxon>Bacteria</taxon>
        <taxon>Bacillati</taxon>
        <taxon>Bacillota</taxon>
        <taxon>Clostridia</taxon>
        <taxon>Lachnospirales</taxon>
        <taxon>Lachnospiraceae</taxon>
        <taxon>Lachnotalea</taxon>
    </lineage>
</organism>
<keyword evidence="4" id="KW-1185">Reference proteome</keyword>
<dbReference type="Proteomes" id="UP000247523">
    <property type="component" value="Unassembled WGS sequence"/>
</dbReference>
<evidence type="ECO:0000313" key="2">
    <source>
        <dbReference type="EMBL" id="PXV95786.1"/>
    </source>
</evidence>
<comment type="caution">
    <text evidence="3">The sequence shown here is derived from an EMBL/GenBank/DDBJ whole genome shotgun (WGS) entry which is preliminary data.</text>
</comment>
<dbReference type="RefSeq" id="WP_094378116.1">
    <property type="nucleotide sequence ID" value="NZ_NOKA02000001.1"/>
</dbReference>
<dbReference type="AlphaFoldDB" id="A0A255I8Q7"/>
<dbReference type="EMBL" id="NOKA02000001">
    <property type="protein sequence ID" value="RDY33149.1"/>
    <property type="molecule type" value="Genomic_DNA"/>
</dbReference>
<protein>
    <submittedName>
        <fullName evidence="3">Uncharacterized protein</fullName>
    </submittedName>
</protein>
<feature type="chain" id="PRO_5036314437" evidence="1">
    <location>
        <begin position="29"/>
        <end position="148"/>
    </location>
</feature>
<name>A0A255I8Q7_9FIRM</name>
<evidence type="ECO:0000256" key="1">
    <source>
        <dbReference type="SAM" id="SignalP"/>
    </source>
</evidence>
<evidence type="ECO:0000313" key="3">
    <source>
        <dbReference type="EMBL" id="RDY33149.1"/>
    </source>
</evidence>
<accession>A0A255I8Q7</accession>
<sequence>MKTLKIYFATLLVVFTFLSPLAVTYANAQETSTQFFTDVLELDARTINNAEIAVWSGTNNTGYLIPKGARISFQINAYQYSPIDMIVYRRDENGEFVKVLNLFCTMQNNQGTSIYIGQVPETAYYAFGVRNYKLTPAIYDGWIICAYE</sequence>
<evidence type="ECO:0000313" key="5">
    <source>
        <dbReference type="Proteomes" id="UP000247523"/>
    </source>
</evidence>
<dbReference type="EMBL" id="QICS01000001">
    <property type="protein sequence ID" value="PXV95786.1"/>
    <property type="molecule type" value="Genomic_DNA"/>
</dbReference>
<reference evidence="3 4" key="1">
    <citation type="journal article" date="2017" name="Genome Announc.">
        <title>Draft Genome Sequence of a Sporulating and Motile Strain of Lachnotalea glycerini Isolated from Water in Quebec City, Canada.</title>
        <authorList>
            <person name="Maheux A.F."/>
            <person name="Boudreau D.K."/>
            <person name="Berube E."/>
            <person name="Boissinot M."/>
            <person name="Raymond F."/>
            <person name="Brodeur S."/>
            <person name="Corbeil J."/>
            <person name="Isabel S."/>
            <person name="Omar R.F."/>
            <person name="Bergeron M.G."/>
        </authorList>
    </citation>
    <scope>NUCLEOTIDE SEQUENCE [LARGE SCALE GENOMIC DNA]</scope>
    <source>
        <strain evidence="3 4">CCRI-19302</strain>
    </source>
</reference>
<gene>
    <name evidence="2" type="ORF">C8E03_101416</name>
    <name evidence="3" type="ORF">CG710_001080</name>
</gene>
<dbReference type="Proteomes" id="UP000216411">
    <property type="component" value="Unassembled WGS sequence"/>
</dbReference>
<evidence type="ECO:0000313" key="4">
    <source>
        <dbReference type="Proteomes" id="UP000216411"/>
    </source>
</evidence>
<proteinExistence type="predicted"/>
<reference evidence="3" key="3">
    <citation type="submission" date="2018-07" db="EMBL/GenBank/DDBJ databases">
        <authorList>
            <person name="Quirk P.G."/>
            <person name="Krulwich T.A."/>
        </authorList>
    </citation>
    <scope>NUCLEOTIDE SEQUENCE</scope>
    <source>
        <strain evidence="3">CCRI-19302</strain>
    </source>
</reference>
<reference evidence="2 5" key="2">
    <citation type="submission" date="2018-05" db="EMBL/GenBank/DDBJ databases">
        <title>Genomic Encyclopedia of Type Strains, Phase IV (KMG-IV): sequencing the most valuable type-strain genomes for metagenomic binning, comparative biology and taxonomic classification.</title>
        <authorList>
            <person name="Goeker M."/>
        </authorList>
    </citation>
    <scope>NUCLEOTIDE SEQUENCE [LARGE SCALE GENOMIC DNA]</scope>
    <source>
        <strain evidence="2 5">DSM 28816</strain>
    </source>
</reference>
<keyword evidence="1" id="KW-0732">Signal</keyword>